<dbReference type="PANTHER" id="PTHR13018:SF149">
    <property type="entry name" value="DOMAIN PROTEIN, PUTATIVE (AFU_ORTHOLOGUE AFUA_3G11660)-RELATED"/>
    <property type="match status" value="1"/>
</dbReference>
<feature type="domain" description="CSC1/OSCA1-like 7TM region" evidence="10">
    <location>
        <begin position="415"/>
        <end position="696"/>
    </location>
</feature>
<evidence type="ECO:0000313" key="13">
    <source>
        <dbReference type="EMBL" id="KAH9845326.1"/>
    </source>
</evidence>
<evidence type="ECO:0000256" key="3">
    <source>
        <dbReference type="ARBA" id="ARBA00022448"/>
    </source>
</evidence>
<name>A0A9W7T132_9PEZI</name>
<feature type="coiled-coil region" evidence="7">
    <location>
        <begin position="333"/>
        <end position="360"/>
    </location>
</feature>
<feature type="transmembrane region" description="Helical" evidence="9">
    <location>
        <begin position="717"/>
        <end position="734"/>
    </location>
</feature>
<dbReference type="GO" id="GO:0005227">
    <property type="term" value="F:calcium-activated cation channel activity"/>
    <property type="evidence" value="ECO:0007669"/>
    <property type="project" value="InterPro"/>
</dbReference>
<dbReference type="InterPro" id="IPR045122">
    <property type="entry name" value="Csc1-like"/>
</dbReference>
<evidence type="ECO:0000256" key="5">
    <source>
        <dbReference type="ARBA" id="ARBA00022989"/>
    </source>
</evidence>
<keyword evidence="5 9" id="KW-1133">Transmembrane helix</keyword>
<protein>
    <submittedName>
        <fullName evidence="13">Calcium-dependent channel, 7TM region, putative phosphate</fullName>
    </submittedName>
</protein>
<keyword evidence="3" id="KW-0813">Transport</keyword>
<feature type="transmembrane region" description="Helical" evidence="9">
    <location>
        <begin position="624"/>
        <end position="651"/>
    </location>
</feature>
<dbReference type="Proteomes" id="UP001138500">
    <property type="component" value="Unassembled WGS sequence"/>
</dbReference>
<dbReference type="Pfam" id="PF14703">
    <property type="entry name" value="PHM7_cyt"/>
    <property type="match status" value="1"/>
</dbReference>
<reference evidence="13 14" key="2">
    <citation type="journal article" date="2021" name="Curr. Genet.">
        <title>Genetic response to nitrogen starvation in the aggressive Eucalyptus foliar pathogen Teratosphaeria destructans.</title>
        <authorList>
            <person name="Havenga M."/>
            <person name="Wingfield B.D."/>
            <person name="Wingfield M.J."/>
            <person name="Dreyer L.L."/>
            <person name="Roets F."/>
            <person name="Aylward J."/>
        </authorList>
    </citation>
    <scope>NUCLEOTIDE SEQUENCE [LARGE SCALE GENOMIC DNA]</scope>
    <source>
        <strain evidence="13">CMW44962</strain>
    </source>
</reference>
<feature type="transmembrane region" description="Helical" evidence="9">
    <location>
        <begin position="682"/>
        <end position="705"/>
    </location>
</feature>
<keyword evidence="4 9" id="KW-0812">Transmembrane</keyword>
<evidence type="ECO:0000256" key="2">
    <source>
        <dbReference type="ARBA" id="ARBA00007779"/>
    </source>
</evidence>
<gene>
    <name evidence="13" type="ORF">Tdes44962_MAKER06743</name>
</gene>
<proteinExistence type="inferred from homology"/>
<evidence type="ECO:0000256" key="4">
    <source>
        <dbReference type="ARBA" id="ARBA00022692"/>
    </source>
</evidence>
<dbReference type="Pfam" id="PF13967">
    <property type="entry name" value="RSN1_TM"/>
    <property type="match status" value="1"/>
</dbReference>
<dbReference type="EMBL" id="RIBY02000102">
    <property type="protein sequence ID" value="KAH9845326.1"/>
    <property type="molecule type" value="Genomic_DNA"/>
</dbReference>
<evidence type="ECO:0000256" key="7">
    <source>
        <dbReference type="SAM" id="Coils"/>
    </source>
</evidence>
<dbReference type="Pfam" id="PF02714">
    <property type="entry name" value="RSN1_7TM"/>
    <property type="match status" value="1"/>
</dbReference>
<evidence type="ECO:0000259" key="10">
    <source>
        <dbReference type="Pfam" id="PF02714"/>
    </source>
</evidence>
<feature type="transmembrane region" description="Helical" evidence="9">
    <location>
        <begin position="145"/>
        <end position="164"/>
    </location>
</feature>
<keyword evidence="6 9" id="KW-0472">Membrane</keyword>
<feature type="transmembrane region" description="Helical" evidence="9">
    <location>
        <begin position="59"/>
        <end position="81"/>
    </location>
</feature>
<dbReference type="InterPro" id="IPR003864">
    <property type="entry name" value="CSC1/OSCA1-like_7TM"/>
</dbReference>
<comment type="subcellular location">
    <subcellularLocation>
        <location evidence="1">Membrane</location>
        <topology evidence="1">Multi-pass membrane protein</topology>
    </subcellularLocation>
</comment>
<feature type="domain" description="CSC1/OSCA1-like N-terminal transmembrane" evidence="11">
    <location>
        <begin position="60"/>
        <end position="213"/>
    </location>
</feature>
<feature type="transmembrane region" description="Helical" evidence="9">
    <location>
        <begin position="510"/>
        <end position="533"/>
    </location>
</feature>
<dbReference type="OrthoDB" id="2150324at2759"/>
<evidence type="ECO:0000256" key="1">
    <source>
        <dbReference type="ARBA" id="ARBA00004141"/>
    </source>
</evidence>
<feature type="transmembrane region" description="Helical" evidence="9">
    <location>
        <begin position="193"/>
        <end position="213"/>
    </location>
</feature>
<dbReference type="PANTHER" id="PTHR13018">
    <property type="entry name" value="PROBABLE MEMBRANE PROTEIN DUF221-RELATED"/>
    <property type="match status" value="1"/>
</dbReference>
<comment type="similarity">
    <text evidence="2">Belongs to the CSC1 (TC 1.A.17) family.</text>
</comment>
<comment type="caution">
    <text evidence="13">The sequence shown here is derived from an EMBL/GenBank/DDBJ whole genome shotgun (WGS) entry which is preliminary data.</text>
</comment>
<sequence length="1039" mass="115906">MIDVVLSTTRTFLVGRADTTTSSGTSSESTINCDETEASCKFLQLIANGFTSGQVTSSALASSAILSLIVGGSLALLFCALRPYNNVVYAPRAKYSDQKHAPPPVTKGMFGWVPPLIRTKEQDLVERVGLDAALFMRCTRMLRSIFACLAVIGCAILIPVNLVAGSGQRPSGASNIILGFTPKYNYGGNSGWWWTYVVVAYLVTIIICFFLWTNYRAVVRLRRQYFDSSEYQRSLHARTLLLTDLPKERRTDEGIVRLVDEVKATDAQPRAAVARNVKDLPDLVEEHEKTVRELEGYLAKYLRNPDKLPDRRPVCKVSKNDHGYSKGQRVDAIEYLTSRIKELEQEIKEVRETVDKRNALPYGFASFESIPDAHSTAYVARKGGPEGSIIRLAPRPNDLVWKNLAMTRAQRNWQNFINNLWVALLTIIWTVPNLLIAIFLSNLGNLAVLWEGFRNTYYAHPVWWGIVQGIASPAITTAFYYFLPAIFRKLCINGGDVTKTQRERHVMHKLFSFFIVNNLVVFSLFSSVFGYIATVVNKAQDENAWQAITDSEPFNKVVQALITVSTYWVSWLIQRNIGTAVDLSQAIMLIKASWSRRFGSPTPRELIEMSAPQPFDYASYYNSYAFYSTVGICIGILQPLALPVTAFYFVVDSFLKKYLLLYVFITKYESGGMFWRTLFNRILLALCLGILVVVLLIATLGQGISTDSNMTGGWPKLAAMAPLPFAIFGFKIYCMRAFDDSIHYYQKGKAMRDSQMASEDGGLKKRKGDRVGVRFGHPVLYKPLMTPMVSSKAQHLLKQIYLGRTSMDDDTTRVGGYSDVYMDSMDSRKPGKSSGAAAPFEIVNEGQMDFEHFKNRPEFRDEAGGDGALYGRAADVIRPGTPSSMGTMTRAGTWDSQYDRRRSASRDPLSRDRSESRDSDRTRVNETEYPRGYHPTPTALREHSPSGSDDVSDVGRQRGHLRGASSRSLGGFAEQESREHLMSGAAHMGHSEAPLLASAVNPSAPGYGMFRTPGSTPGEELGPAAGDTSYDYFRRGRNL</sequence>
<keyword evidence="14" id="KW-1185">Reference proteome</keyword>
<dbReference type="InterPro" id="IPR032880">
    <property type="entry name" value="CSC1/OSCA1-like_N"/>
</dbReference>
<feature type="region of interest" description="Disordered" evidence="8">
    <location>
        <begin position="876"/>
        <end position="972"/>
    </location>
</feature>
<evidence type="ECO:0000256" key="9">
    <source>
        <dbReference type="SAM" id="Phobius"/>
    </source>
</evidence>
<feature type="compositionally biased region" description="Basic and acidic residues" evidence="8">
    <location>
        <begin position="897"/>
        <end position="931"/>
    </location>
</feature>
<evidence type="ECO:0000256" key="8">
    <source>
        <dbReference type="SAM" id="MobiDB-lite"/>
    </source>
</evidence>
<dbReference type="AlphaFoldDB" id="A0A9W7T132"/>
<keyword evidence="7" id="KW-0175">Coiled coil</keyword>
<evidence type="ECO:0000259" key="11">
    <source>
        <dbReference type="Pfam" id="PF13967"/>
    </source>
</evidence>
<reference evidence="13 14" key="1">
    <citation type="journal article" date="2018" name="IMA Fungus">
        <title>IMA Genome-F 10: Nine draft genome sequences of Claviceps purpurea s.lat., including C. arundinis, C. humidiphila, and C. cf. spartinae, pseudomolecules for the pitch canker pathogen Fusarium circinatum, draft genome of Davidsoniella eucalypti, Grosmannia galeiformis, Quambalaria eucalypti, and Teratosphaeria destructans.</title>
        <authorList>
            <person name="Wingfield B.D."/>
            <person name="Liu M."/>
            <person name="Nguyen H.D."/>
            <person name="Lane F.A."/>
            <person name="Morgan S.W."/>
            <person name="De Vos L."/>
            <person name="Wilken P.M."/>
            <person name="Duong T.A."/>
            <person name="Aylward J."/>
            <person name="Coetzee M.P."/>
            <person name="Dadej K."/>
            <person name="De Beer Z.W."/>
            <person name="Findlay W."/>
            <person name="Havenga M."/>
            <person name="Kolarik M."/>
            <person name="Menzies J.G."/>
            <person name="Naidoo K."/>
            <person name="Pochopski O."/>
            <person name="Shoukouhi P."/>
            <person name="Santana Q.C."/>
            <person name="Seifert K.A."/>
            <person name="Soal N."/>
            <person name="Steenkamp E.T."/>
            <person name="Tatham C.T."/>
            <person name="van der Nest M.A."/>
            <person name="Wingfield M.J."/>
        </authorList>
    </citation>
    <scope>NUCLEOTIDE SEQUENCE [LARGE SCALE GENOMIC DNA]</scope>
    <source>
        <strain evidence="13">CMW44962</strain>
    </source>
</reference>
<feature type="transmembrane region" description="Helical" evidence="9">
    <location>
        <begin position="461"/>
        <end position="483"/>
    </location>
</feature>
<organism evidence="13 14">
    <name type="scientific">Teratosphaeria destructans</name>
    <dbReference type="NCBI Taxonomy" id="418781"/>
    <lineage>
        <taxon>Eukaryota</taxon>
        <taxon>Fungi</taxon>
        <taxon>Dikarya</taxon>
        <taxon>Ascomycota</taxon>
        <taxon>Pezizomycotina</taxon>
        <taxon>Dothideomycetes</taxon>
        <taxon>Dothideomycetidae</taxon>
        <taxon>Mycosphaerellales</taxon>
        <taxon>Teratosphaeriaceae</taxon>
        <taxon>Teratosphaeria</taxon>
    </lineage>
</organism>
<evidence type="ECO:0000259" key="12">
    <source>
        <dbReference type="Pfam" id="PF14703"/>
    </source>
</evidence>
<dbReference type="InterPro" id="IPR027815">
    <property type="entry name" value="CSC1/OSCA1-like_cyt"/>
</dbReference>
<feature type="transmembrane region" description="Helical" evidence="9">
    <location>
        <begin position="416"/>
        <end position="441"/>
    </location>
</feature>
<dbReference type="GO" id="GO:0005886">
    <property type="term" value="C:plasma membrane"/>
    <property type="evidence" value="ECO:0007669"/>
    <property type="project" value="TreeGrafter"/>
</dbReference>
<evidence type="ECO:0000313" key="14">
    <source>
        <dbReference type="Proteomes" id="UP001138500"/>
    </source>
</evidence>
<feature type="domain" description="CSC1/OSCA1-like cytosolic" evidence="12">
    <location>
        <begin position="237"/>
        <end position="403"/>
    </location>
</feature>
<evidence type="ECO:0000256" key="6">
    <source>
        <dbReference type="ARBA" id="ARBA00023136"/>
    </source>
</evidence>
<accession>A0A9W7T132</accession>